<dbReference type="PANTHER" id="PTHR38011:SF11">
    <property type="entry name" value="2,5-DIAMINO-6-RIBOSYLAMINO-4(3H)-PYRIMIDINONE 5'-PHOSPHATE REDUCTASE"/>
    <property type="match status" value="1"/>
</dbReference>
<dbReference type="SUPFAM" id="SSF53597">
    <property type="entry name" value="Dihydrofolate reductase-like"/>
    <property type="match status" value="1"/>
</dbReference>
<evidence type="ECO:0000259" key="1">
    <source>
        <dbReference type="Pfam" id="PF01872"/>
    </source>
</evidence>
<name>A0A4Q2JPV4_9MICO</name>
<keyword evidence="3" id="KW-1185">Reference proteome</keyword>
<dbReference type="Pfam" id="PF01872">
    <property type="entry name" value="RibD_C"/>
    <property type="match status" value="1"/>
</dbReference>
<feature type="domain" description="Bacterial bifunctional deaminase-reductase C-terminal" evidence="1">
    <location>
        <begin position="2"/>
        <end position="158"/>
    </location>
</feature>
<dbReference type="EMBL" id="SDPO01000002">
    <property type="protein sequence ID" value="RXZ48916.1"/>
    <property type="molecule type" value="Genomic_DNA"/>
</dbReference>
<dbReference type="RefSeq" id="WP_129231184.1">
    <property type="nucleotide sequence ID" value="NZ_SDPO01000002.1"/>
</dbReference>
<proteinExistence type="predicted"/>
<organism evidence="2 3">
    <name type="scientific">Agromyces fucosus</name>
    <dbReference type="NCBI Taxonomy" id="41985"/>
    <lineage>
        <taxon>Bacteria</taxon>
        <taxon>Bacillati</taxon>
        <taxon>Actinomycetota</taxon>
        <taxon>Actinomycetes</taxon>
        <taxon>Micrococcales</taxon>
        <taxon>Microbacteriaceae</taxon>
        <taxon>Agromyces</taxon>
    </lineage>
</organism>
<comment type="caution">
    <text evidence="2">The sequence shown here is derived from an EMBL/GenBank/DDBJ whole genome shotgun (WGS) entry which is preliminary data.</text>
</comment>
<dbReference type="PANTHER" id="PTHR38011">
    <property type="entry name" value="DIHYDROFOLATE REDUCTASE FAMILY PROTEIN (AFU_ORTHOLOGUE AFUA_8G06820)"/>
    <property type="match status" value="1"/>
</dbReference>
<protein>
    <submittedName>
        <fullName evidence="2">Dihydrofolate reductase</fullName>
    </submittedName>
</protein>
<accession>A0A4Q2JPV4</accession>
<evidence type="ECO:0000313" key="2">
    <source>
        <dbReference type="EMBL" id="RXZ48916.1"/>
    </source>
</evidence>
<dbReference type="InterPro" id="IPR050765">
    <property type="entry name" value="Riboflavin_Biosynth_HTPR"/>
</dbReference>
<dbReference type="InterPro" id="IPR024072">
    <property type="entry name" value="DHFR-like_dom_sf"/>
</dbReference>
<reference evidence="2 3" key="1">
    <citation type="submission" date="2019-01" db="EMBL/GenBank/DDBJ databases">
        <authorList>
            <person name="Li J."/>
        </authorList>
    </citation>
    <scope>NUCLEOTIDE SEQUENCE [LARGE SCALE GENOMIC DNA]</scope>
    <source>
        <strain evidence="2 3">CCUG 35506</strain>
    </source>
</reference>
<dbReference type="InterPro" id="IPR002734">
    <property type="entry name" value="RibDG_C"/>
</dbReference>
<dbReference type="AlphaFoldDB" id="A0A4Q2JPV4"/>
<dbReference type="OrthoDB" id="195113at2"/>
<dbReference type="GO" id="GO:0009231">
    <property type="term" value="P:riboflavin biosynthetic process"/>
    <property type="evidence" value="ECO:0007669"/>
    <property type="project" value="InterPro"/>
</dbReference>
<gene>
    <name evidence="2" type="ORF">ESP57_08070</name>
</gene>
<evidence type="ECO:0000313" key="3">
    <source>
        <dbReference type="Proteomes" id="UP000292935"/>
    </source>
</evidence>
<dbReference type="Proteomes" id="UP000292935">
    <property type="component" value="Unassembled WGS sequence"/>
</dbReference>
<dbReference type="Gene3D" id="3.40.430.10">
    <property type="entry name" value="Dihydrofolate Reductase, subunit A"/>
    <property type="match status" value="1"/>
</dbReference>
<sequence>MRTVTLGMNVSLDGFVATDDGGLDWVFPNFSPELMADTQQLLGGLDTILMGRKNYEGQAATWPAAEGPLADVMNNVEKVVFSTTLTDVDWNNARLATGSPEEEIARLKSLPGGPIGVSGGAAFAQYLSSHGLVDEYRLTIHPVVLGSGLPVFTTNIGFDIMDSTDYPNGVTVRRLRPTHAAAVS</sequence>
<dbReference type="GO" id="GO:0008703">
    <property type="term" value="F:5-amino-6-(5-phosphoribosylamino)uracil reductase activity"/>
    <property type="evidence" value="ECO:0007669"/>
    <property type="project" value="InterPro"/>
</dbReference>